<dbReference type="Pfam" id="PF02801">
    <property type="entry name" value="Ketoacyl-synt_C"/>
    <property type="match status" value="1"/>
</dbReference>
<keyword evidence="4" id="KW-1185">Reference proteome</keyword>
<dbReference type="RefSeq" id="WP_200270744.1">
    <property type="nucleotide sequence ID" value="NZ_JAENHN010000043.1"/>
</dbReference>
<reference evidence="4" key="1">
    <citation type="submission" date="2021-01" db="EMBL/GenBank/DDBJ databases">
        <title>Genome public.</title>
        <authorList>
            <person name="Liu C."/>
            <person name="Sun Q."/>
        </authorList>
    </citation>
    <scope>NUCLEOTIDE SEQUENCE [LARGE SCALE GENOMIC DNA]</scope>
    <source>
        <strain evidence="4">YIM B02505</strain>
    </source>
</reference>
<evidence type="ECO:0000259" key="2">
    <source>
        <dbReference type="Pfam" id="PF02801"/>
    </source>
</evidence>
<name>A0ABS1ERT0_9CLOT</name>
<organism evidence="3 4">
    <name type="scientific">Clostridium yunnanense</name>
    <dbReference type="NCBI Taxonomy" id="2800325"/>
    <lineage>
        <taxon>Bacteria</taxon>
        <taxon>Bacillati</taxon>
        <taxon>Bacillota</taxon>
        <taxon>Clostridia</taxon>
        <taxon>Eubacteriales</taxon>
        <taxon>Clostridiaceae</taxon>
        <taxon>Clostridium</taxon>
    </lineage>
</organism>
<evidence type="ECO:0000313" key="3">
    <source>
        <dbReference type="EMBL" id="MBK1811993.1"/>
    </source>
</evidence>
<dbReference type="InterPro" id="IPR016039">
    <property type="entry name" value="Thiolase-like"/>
</dbReference>
<dbReference type="PANTHER" id="PTHR11712">
    <property type="entry name" value="POLYKETIDE SYNTHASE-RELATED"/>
    <property type="match status" value="1"/>
</dbReference>
<accession>A0ABS1ERT0</accession>
<dbReference type="Proteomes" id="UP000596739">
    <property type="component" value="Unassembled WGS sequence"/>
</dbReference>
<sequence length="377" mass="41368">MKKIFITGMGIISNVGVTLEELWSNLNKSSIDDISEYTLPIKIPLIISKPEVRRMSRYAYMAVYSTKIIADKRDDRKSKLDRDKTGTIFNTGYGPLSTNIKFGESVIKGNADFASPTVFSSTVSNACVGNVCMINQLKGPSTILLGSNNIGYSYELIRDGLADGIFTGGIEEYCRELFQSFEEISSTNTYINEGFRISEGAATILMESLDEKSEEYQELKEEIFCEIIGYSDKNMGAHPAVLGNIEFDSDVFASNMESLLKAENIKAEDVELIVNAKSGIRKSDEAEAIAIKKIFSKEVLQISPKRVVGETLGASLTINTVIAALCLKQQAVPSLLSKDNSQINKTIRYAIVNGYDVSGNTTSILLKAVDKGDINNE</sequence>
<dbReference type="InterPro" id="IPR014031">
    <property type="entry name" value="Ketoacyl_synth_C"/>
</dbReference>
<dbReference type="SUPFAM" id="SSF53901">
    <property type="entry name" value="Thiolase-like"/>
    <property type="match status" value="2"/>
</dbReference>
<dbReference type="PANTHER" id="PTHR11712:SF352">
    <property type="entry name" value="3-OXOACYL-[ACYL-CARRIER-PROTEIN] SYNTHASE"/>
    <property type="match status" value="1"/>
</dbReference>
<comment type="caution">
    <text evidence="3">The sequence shown here is derived from an EMBL/GenBank/DDBJ whole genome shotgun (WGS) entry which is preliminary data.</text>
</comment>
<evidence type="ECO:0000313" key="4">
    <source>
        <dbReference type="Proteomes" id="UP000596739"/>
    </source>
</evidence>
<feature type="domain" description="Beta-ketoacyl synthase C-terminal" evidence="2">
    <location>
        <begin position="252"/>
        <end position="336"/>
    </location>
</feature>
<protein>
    <recommendedName>
        <fullName evidence="2">Beta-ketoacyl synthase C-terminal domain-containing protein</fullName>
    </recommendedName>
</protein>
<keyword evidence="1" id="KW-0808">Transferase</keyword>
<dbReference type="InterPro" id="IPR000794">
    <property type="entry name" value="Beta-ketoacyl_synthase"/>
</dbReference>
<proteinExistence type="predicted"/>
<evidence type="ECO:0000256" key="1">
    <source>
        <dbReference type="ARBA" id="ARBA00022679"/>
    </source>
</evidence>
<dbReference type="Gene3D" id="3.40.47.10">
    <property type="match status" value="2"/>
</dbReference>
<gene>
    <name evidence="3" type="ORF">JHL18_15330</name>
</gene>
<dbReference type="EMBL" id="JAENHN010000043">
    <property type="protein sequence ID" value="MBK1811993.1"/>
    <property type="molecule type" value="Genomic_DNA"/>
</dbReference>